<dbReference type="PANTHER" id="PTHR33481">
    <property type="entry name" value="REVERSE TRANSCRIPTASE"/>
    <property type="match status" value="1"/>
</dbReference>
<dbReference type="STRING" id="400727.A0A2T7PW59"/>
<dbReference type="InterPro" id="IPR000477">
    <property type="entry name" value="RT_dom"/>
</dbReference>
<reference evidence="3 4" key="1">
    <citation type="submission" date="2018-04" db="EMBL/GenBank/DDBJ databases">
        <title>The genome of golden apple snail Pomacea canaliculata provides insight into stress tolerance and invasive adaptation.</title>
        <authorList>
            <person name="Liu C."/>
            <person name="Liu B."/>
            <person name="Ren Y."/>
            <person name="Zhang Y."/>
            <person name="Wang H."/>
            <person name="Li S."/>
            <person name="Jiang F."/>
            <person name="Yin L."/>
            <person name="Zhang G."/>
            <person name="Qian W."/>
            <person name="Fan W."/>
        </authorList>
    </citation>
    <scope>NUCLEOTIDE SEQUENCE [LARGE SCALE GENOMIC DNA]</scope>
    <source>
        <strain evidence="3">SZHN2017</strain>
        <tissue evidence="3">Muscle</tissue>
    </source>
</reference>
<sequence>MTSQPPTPIPSPTLQLHPHPTRENEKLAEHWQPLRTREHNALEEHMHASPMPTAPMDAVLVMSAMPLLKVEHVSTLPVRVCIVGSILSDPQEQEMGVPQGSILSPTLFNIKIDSILKSVCPGLEASLYVDDFAICIRGRSLPCLERRLQLCVNAVQKWVTENGFNFSPTKSVCIHFCKLTGMFPNPSITVKGTVLKVVQEVKFLGVIFDRKLSFLPHIKSLRLSCQKALDILRVVGHVSWGADRTVLLRLYRALIRSKLDYGSIIYGSARESYLKILDPIHHQGLRICLGAFRTTPVQSLYAEAGEPPLSLRRLKLMLSYACRLKSHPGNPAYRAVFRPQRAALYAIRTKEQKPLSLRVAPHLQAAGVDIKQMAPKSQVVAQSLRQQFHPANHNGLLQPDWQTKTTIRGGQQLVQVMLEVGHQPLPACGGRLWPGIIRGLIYCTTNGHSTSAVTTLRPPSQPAKLDLSWATFQAALASACDSQCPADGVCKLLKPFDTFAGDPLHNPWSDGFRRREVPHISQF</sequence>
<feature type="region of interest" description="Disordered" evidence="1">
    <location>
        <begin position="1"/>
        <end position="26"/>
    </location>
</feature>
<dbReference type="Proteomes" id="UP000245119">
    <property type="component" value="Linkage Group LG1"/>
</dbReference>
<keyword evidence="4" id="KW-1185">Reference proteome</keyword>
<comment type="caution">
    <text evidence="3">The sequence shown here is derived from an EMBL/GenBank/DDBJ whole genome shotgun (WGS) entry which is preliminary data.</text>
</comment>
<dbReference type="OrthoDB" id="249612at2759"/>
<dbReference type="Pfam" id="PF00078">
    <property type="entry name" value="RVT_1"/>
    <property type="match status" value="1"/>
</dbReference>
<evidence type="ECO:0000313" key="4">
    <source>
        <dbReference type="Proteomes" id="UP000245119"/>
    </source>
</evidence>
<dbReference type="EMBL" id="PZQS01000001">
    <property type="protein sequence ID" value="PVD37664.1"/>
    <property type="molecule type" value="Genomic_DNA"/>
</dbReference>
<feature type="domain" description="Reverse transcriptase" evidence="2">
    <location>
        <begin position="1"/>
        <end position="208"/>
    </location>
</feature>
<dbReference type="SUPFAM" id="SSF56672">
    <property type="entry name" value="DNA/RNA polymerases"/>
    <property type="match status" value="1"/>
</dbReference>
<feature type="compositionally biased region" description="Pro residues" evidence="1">
    <location>
        <begin position="1"/>
        <end position="11"/>
    </location>
</feature>
<protein>
    <recommendedName>
        <fullName evidence="2">Reverse transcriptase domain-containing protein</fullName>
    </recommendedName>
</protein>
<accession>A0A2T7PW59</accession>
<dbReference type="PANTHER" id="PTHR33481:SF1">
    <property type="entry name" value="ENDONUCLEASE_EXONUCLEASE_PHOSPHATASE DOMAIN-CONTAINING PROTEIN-RELATED"/>
    <property type="match status" value="1"/>
</dbReference>
<dbReference type="InterPro" id="IPR043502">
    <property type="entry name" value="DNA/RNA_pol_sf"/>
</dbReference>
<proteinExistence type="predicted"/>
<dbReference type="AlphaFoldDB" id="A0A2T7PW59"/>
<evidence type="ECO:0000313" key="3">
    <source>
        <dbReference type="EMBL" id="PVD37664.1"/>
    </source>
</evidence>
<gene>
    <name evidence="3" type="ORF">C0Q70_00263</name>
</gene>
<evidence type="ECO:0000259" key="2">
    <source>
        <dbReference type="PROSITE" id="PS50878"/>
    </source>
</evidence>
<name>A0A2T7PW59_POMCA</name>
<dbReference type="PROSITE" id="PS50878">
    <property type="entry name" value="RT_POL"/>
    <property type="match status" value="1"/>
</dbReference>
<organism evidence="3 4">
    <name type="scientific">Pomacea canaliculata</name>
    <name type="common">Golden apple snail</name>
    <dbReference type="NCBI Taxonomy" id="400727"/>
    <lineage>
        <taxon>Eukaryota</taxon>
        <taxon>Metazoa</taxon>
        <taxon>Spiralia</taxon>
        <taxon>Lophotrochozoa</taxon>
        <taxon>Mollusca</taxon>
        <taxon>Gastropoda</taxon>
        <taxon>Caenogastropoda</taxon>
        <taxon>Architaenioglossa</taxon>
        <taxon>Ampullarioidea</taxon>
        <taxon>Ampullariidae</taxon>
        <taxon>Pomacea</taxon>
    </lineage>
</organism>
<evidence type="ECO:0000256" key="1">
    <source>
        <dbReference type="SAM" id="MobiDB-lite"/>
    </source>
</evidence>